<evidence type="ECO:0000256" key="1">
    <source>
        <dbReference type="SAM" id="MobiDB-lite"/>
    </source>
</evidence>
<evidence type="ECO:0000313" key="5">
    <source>
        <dbReference type="Proteomes" id="UP001432995"/>
    </source>
</evidence>
<dbReference type="Proteomes" id="UP001223420">
    <property type="component" value="Unassembled WGS sequence"/>
</dbReference>
<dbReference type="GeneID" id="90830769"/>
<evidence type="ECO:0000313" key="3">
    <source>
        <dbReference type="EMBL" id="MER2287443.1"/>
    </source>
</evidence>
<reference evidence="3" key="2">
    <citation type="submission" date="2024-06" db="EMBL/GenBank/DDBJ databases">
        <authorList>
            <person name="Campbell A.G."/>
        </authorList>
    </citation>
    <scope>NUCLEOTIDE SEQUENCE</scope>
    <source>
        <strain evidence="3">EM17</strain>
    </source>
</reference>
<dbReference type="AlphaFoldDB" id="A0AAJ1TX39"/>
<organism evidence="2 4">
    <name type="scientific">Methylobacterium brachiatum</name>
    <dbReference type="NCBI Taxonomy" id="269660"/>
    <lineage>
        <taxon>Bacteria</taxon>
        <taxon>Pseudomonadati</taxon>
        <taxon>Pseudomonadota</taxon>
        <taxon>Alphaproteobacteria</taxon>
        <taxon>Hyphomicrobiales</taxon>
        <taxon>Methylobacteriaceae</taxon>
        <taxon>Methylobacterium</taxon>
    </lineage>
</organism>
<proteinExistence type="predicted"/>
<accession>A0AAJ1TX39</accession>
<feature type="compositionally biased region" description="Acidic residues" evidence="1">
    <location>
        <begin position="48"/>
        <end position="59"/>
    </location>
</feature>
<feature type="region of interest" description="Disordered" evidence="1">
    <location>
        <begin position="37"/>
        <end position="59"/>
    </location>
</feature>
<dbReference type="EMBL" id="JBELQD010000002">
    <property type="protein sequence ID" value="MER2287443.1"/>
    <property type="molecule type" value="Genomic_DNA"/>
</dbReference>
<reference evidence="2" key="1">
    <citation type="submission" date="2023-07" db="EMBL/GenBank/DDBJ databases">
        <title>Genomic Encyclopedia of Type Strains, Phase IV (KMG-IV): sequencing the most valuable type-strain genomes for metagenomic binning, comparative biology and taxonomic classification.</title>
        <authorList>
            <person name="Goeker M."/>
        </authorList>
    </citation>
    <scope>NUCLEOTIDE SEQUENCE</scope>
    <source>
        <strain evidence="2">DSM 19569</strain>
    </source>
</reference>
<dbReference type="EMBL" id="JAUSWL010000014">
    <property type="protein sequence ID" value="MDQ0546501.1"/>
    <property type="molecule type" value="Genomic_DNA"/>
</dbReference>
<dbReference type="Proteomes" id="UP001432995">
    <property type="component" value="Unassembled WGS sequence"/>
</dbReference>
<comment type="caution">
    <text evidence="2">The sequence shown here is derived from an EMBL/GenBank/DDBJ whole genome shotgun (WGS) entry which is preliminary data.</text>
</comment>
<gene>
    <name evidence="3" type="ORF">ABS770_04170</name>
    <name evidence="2" type="ORF">QO001_005452</name>
</gene>
<evidence type="ECO:0000313" key="2">
    <source>
        <dbReference type="EMBL" id="MDQ0546501.1"/>
    </source>
</evidence>
<keyword evidence="5" id="KW-1185">Reference proteome</keyword>
<sequence length="59" mass="6068">MINDDLMPPKSGLNADPVLYGVAAGLAVLFPPVMAHAQDAARPSASSEGDEDAETQDAE</sequence>
<name>A0AAJ1TX39_9HYPH</name>
<evidence type="ECO:0000313" key="4">
    <source>
        <dbReference type="Proteomes" id="UP001223420"/>
    </source>
</evidence>
<protein>
    <submittedName>
        <fullName evidence="2">Uncharacterized protein</fullName>
    </submittedName>
</protein>
<dbReference type="RefSeq" id="WP_091858443.1">
    <property type="nucleotide sequence ID" value="NZ_FOQW01000003.1"/>
</dbReference>